<evidence type="ECO:0000313" key="2">
    <source>
        <dbReference type="Proteomes" id="UP000824089"/>
    </source>
</evidence>
<accession>A0A9D1I863</accession>
<sequence length="106" mass="12651">MDAIIAKILEIERRSCEIVREAEEKRDTLDETLDAKQEELKKAIFSGEEKRLENDKVLILNKARSQAQEQEEYAKEKIAAMEAFEQKHREQWLQELYTRIIRTEKD</sequence>
<proteinExistence type="predicted"/>
<dbReference type="Proteomes" id="UP000824089">
    <property type="component" value="Unassembled WGS sequence"/>
</dbReference>
<dbReference type="AlphaFoldDB" id="A0A9D1I863"/>
<name>A0A9D1I863_9CLOT</name>
<reference evidence="1" key="1">
    <citation type="submission" date="2020-10" db="EMBL/GenBank/DDBJ databases">
        <authorList>
            <person name="Gilroy R."/>
        </authorList>
    </citation>
    <scope>NUCLEOTIDE SEQUENCE</scope>
    <source>
        <strain evidence="1">CHK195-4489</strain>
    </source>
</reference>
<organism evidence="1 2">
    <name type="scientific">Candidatus Egerieisoma faecipullorum</name>
    <dbReference type="NCBI Taxonomy" id="2840963"/>
    <lineage>
        <taxon>Bacteria</taxon>
        <taxon>Bacillati</taxon>
        <taxon>Bacillota</taxon>
        <taxon>Clostridia</taxon>
        <taxon>Eubacteriales</taxon>
        <taxon>Clostridiaceae</taxon>
        <taxon>Clostridiaceae incertae sedis</taxon>
        <taxon>Candidatus Egerieisoma</taxon>
    </lineage>
</organism>
<gene>
    <name evidence="1" type="ORF">IAD50_05700</name>
</gene>
<protein>
    <submittedName>
        <fullName evidence="1">Uncharacterized protein</fullName>
    </submittedName>
</protein>
<comment type="caution">
    <text evidence="1">The sequence shown here is derived from an EMBL/GenBank/DDBJ whole genome shotgun (WGS) entry which is preliminary data.</text>
</comment>
<dbReference type="EMBL" id="DVMM01000117">
    <property type="protein sequence ID" value="HIU29774.1"/>
    <property type="molecule type" value="Genomic_DNA"/>
</dbReference>
<reference evidence="1" key="2">
    <citation type="journal article" date="2021" name="PeerJ">
        <title>Extensive microbial diversity within the chicken gut microbiome revealed by metagenomics and culture.</title>
        <authorList>
            <person name="Gilroy R."/>
            <person name="Ravi A."/>
            <person name="Getino M."/>
            <person name="Pursley I."/>
            <person name="Horton D.L."/>
            <person name="Alikhan N.F."/>
            <person name="Baker D."/>
            <person name="Gharbi K."/>
            <person name="Hall N."/>
            <person name="Watson M."/>
            <person name="Adriaenssens E.M."/>
            <person name="Foster-Nyarko E."/>
            <person name="Jarju S."/>
            <person name="Secka A."/>
            <person name="Antonio M."/>
            <person name="Oren A."/>
            <person name="Chaudhuri R.R."/>
            <person name="La Ragione R."/>
            <person name="Hildebrand F."/>
            <person name="Pallen M.J."/>
        </authorList>
    </citation>
    <scope>NUCLEOTIDE SEQUENCE</scope>
    <source>
        <strain evidence="1">CHK195-4489</strain>
    </source>
</reference>
<evidence type="ECO:0000313" key="1">
    <source>
        <dbReference type="EMBL" id="HIU29774.1"/>
    </source>
</evidence>